<accession>A0ABQ4TWL9</accession>
<reference evidence="3" key="2">
    <citation type="submission" date="2021-08" db="EMBL/GenBank/DDBJ databases">
        <authorList>
            <person name="Tani A."/>
            <person name="Ola A."/>
            <person name="Ogura Y."/>
            <person name="Katsura K."/>
            <person name="Hayashi T."/>
        </authorList>
    </citation>
    <scope>NUCLEOTIDE SEQUENCE</scope>
    <source>
        <strain evidence="3">DSM 23632</strain>
    </source>
</reference>
<feature type="domain" description="Resolvase/invertase-type recombinase catalytic" evidence="1">
    <location>
        <begin position="9"/>
        <end position="161"/>
    </location>
</feature>
<feature type="domain" description="Recombinase" evidence="2">
    <location>
        <begin position="169"/>
        <end position="283"/>
    </location>
</feature>
<dbReference type="SUPFAM" id="SSF53041">
    <property type="entry name" value="Resolvase-like"/>
    <property type="match status" value="1"/>
</dbReference>
<dbReference type="InterPro" id="IPR011109">
    <property type="entry name" value="DNA_bind_recombinase_dom"/>
</dbReference>
<dbReference type="PANTHER" id="PTHR30461">
    <property type="entry name" value="DNA-INVERTASE FROM LAMBDOID PROPHAGE"/>
    <property type="match status" value="1"/>
</dbReference>
<name>A0ABQ4TWL9_9HYPH</name>
<proteinExistence type="predicted"/>
<gene>
    <name evidence="3" type="ORF">MPOCJGCO_1751</name>
</gene>
<comment type="caution">
    <text evidence="3">The sequence shown here is derived from an EMBL/GenBank/DDBJ whole genome shotgun (WGS) entry which is preliminary data.</text>
</comment>
<dbReference type="PROSITE" id="PS51737">
    <property type="entry name" value="RECOMBINASE_DNA_BIND"/>
    <property type="match status" value="1"/>
</dbReference>
<dbReference type="RefSeq" id="WP_238182223.1">
    <property type="nucleotide sequence ID" value="NZ_BPRB01000087.1"/>
</dbReference>
<dbReference type="Pfam" id="PF00239">
    <property type="entry name" value="Resolvase"/>
    <property type="match status" value="1"/>
</dbReference>
<keyword evidence="4" id="KW-1185">Reference proteome</keyword>
<dbReference type="InterPro" id="IPR006119">
    <property type="entry name" value="Resolv_N"/>
</dbReference>
<dbReference type="PANTHER" id="PTHR30461:SF23">
    <property type="entry name" value="DNA RECOMBINASE-RELATED"/>
    <property type="match status" value="1"/>
</dbReference>
<reference evidence="3" key="1">
    <citation type="journal article" date="2021" name="Front. Microbiol.">
        <title>Comprehensive Comparative Genomics and Phenotyping of Methylobacterium Species.</title>
        <authorList>
            <person name="Alessa O."/>
            <person name="Ogura Y."/>
            <person name="Fujitani Y."/>
            <person name="Takami H."/>
            <person name="Hayashi T."/>
            <person name="Sahin N."/>
            <person name="Tani A."/>
        </authorList>
    </citation>
    <scope>NUCLEOTIDE SEQUENCE</scope>
    <source>
        <strain evidence="3">DSM 23632</strain>
    </source>
</reference>
<dbReference type="Proteomes" id="UP001055057">
    <property type="component" value="Unassembled WGS sequence"/>
</dbReference>
<dbReference type="Gene3D" id="3.40.50.1390">
    <property type="entry name" value="Resolvase, N-terminal catalytic domain"/>
    <property type="match status" value="1"/>
</dbReference>
<evidence type="ECO:0000259" key="1">
    <source>
        <dbReference type="PROSITE" id="PS51736"/>
    </source>
</evidence>
<evidence type="ECO:0000259" key="2">
    <source>
        <dbReference type="PROSITE" id="PS51737"/>
    </source>
</evidence>
<dbReference type="Gene3D" id="3.90.1750.20">
    <property type="entry name" value="Putative Large Serine Recombinase, Chain B, Domain 2"/>
    <property type="match status" value="1"/>
</dbReference>
<evidence type="ECO:0000313" key="3">
    <source>
        <dbReference type="EMBL" id="GJE59653.1"/>
    </source>
</evidence>
<dbReference type="PROSITE" id="PS51736">
    <property type="entry name" value="RECOMBINASES_3"/>
    <property type="match status" value="1"/>
</dbReference>
<dbReference type="CDD" id="cd03768">
    <property type="entry name" value="SR_ResInv"/>
    <property type="match status" value="1"/>
</dbReference>
<dbReference type="InterPro" id="IPR038109">
    <property type="entry name" value="DNA_bind_recomb_sf"/>
</dbReference>
<evidence type="ECO:0000313" key="4">
    <source>
        <dbReference type="Proteomes" id="UP001055057"/>
    </source>
</evidence>
<dbReference type="SMART" id="SM00857">
    <property type="entry name" value="Resolvase"/>
    <property type="match status" value="1"/>
</dbReference>
<protein>
    <recommendedName>
        <fullName evidence="5">Recombinase family protein</fullName>
    </recommendedName>
</protein>
<dbReference type="InterPro" id="IPR036162">
    <property type="entry name" value="Resolvase-like_N_sf"/>
</dbReference>
<dbReference type="Pfam" id="PF07508">
    <property type="entry name" value="Recombinase"/>
    <property type="match status" value="1"/>
</dbReference>
<dbReference type="InterPro" id="IPR050639">
    <property type="entry name" value="SSR_resolvase"/>
</dbReference>
<organism evidence="3 4">
    <name type="scientific">Methylobacterium trifolii</name>
    <dbReference type="NCBI Taxonomy" id="1003092"/>
    <lineage>
        <taxon>Bacteria</taxon>
        <taxon>Pseudomonadati</taxon>
        <taxon>Pseudomonadota</taxon>
        <taxon>Alphaproteobacteria</taxon>
        <taxon>Hyphomicrobiales</taxon>
        <taxon>Methylobacteriaceae</taxon>
        <taxon>Methylobacterium</taxon>
    </lineage>
</organism>
<evidence type="ECO:0008006" key="5">
    <source>
        <dbReference type="Google" id="ProtNLM"/>
    </source>
</evidence>
<dbReference type="EMBL" id="BPRB01000087">
    <property type="protein sequence ID" value="GJE59653.1"/>
    <property type="molecule type" value="Genomic_DNA"/>
</dbReference>
<sequence length="530" mass="58241">MTLPGKPLRCAIYTRVSTEHGLEQAFNSLHNQREAAEAYVRSQAHEGWRCSGVRYDDGGYSGGSLERPALQRLLAEVRAGRVDVIVVYKVDRLTRALSDFAKLVELFDANAVSFVSVTQAFNTTSSMGRLTLNVLLSFAQFERELTGERIRDKIAASKRRGLWMGGVVPLGYRVEARALHPVPEHAALIGLIYRRYLELGTVGLLKLELDRDGILVPERIDGAGRRTGGKGFSRGQLYAILANPIYAGQLVHKGQVHPGQQPALVDEATFAAVQDRLGANHRERLRPRSGETHLLVGRIRDGQGHVMTPTHTQKGTRRYRYYVSQAVLKASKAGVAARQTGIDVAAPPDAIGRVSAPDLEARVVAALRDAIPARKQPAADADLVADHLAEVRLHPDRLMLRLVGDEPDTITIAWTRPSTQRRREIVLPPSAQQPRPRPMKVEDRARILKAIATARAWMEDLVSGRIDGTEALAERARISERSVRMSLSLAHLSPTIVAAIMAGRLPRGIGLRHLAELPVAWAEQQTALGL</sequence>